<dbReference type="Proteomes" id="UP000000724">
    <property type="component" value="Contig Pc00c22"/>
</dbReference>
<protein>
    <submittedName>
        <fullName evidence="1">Uncharacterized protein</fullName>
    </submittedName>
</protein>
<dbReference type="EMBL" id="AM920437">
    <property type="protein sequence ID" value="CAP98812.1"/>
    <property type="molecule type" value="Genomic_DNA"/>
</dbReference>
<gene>
    <name evidence="1" type="ORF">Pc22g15240</name>
    <name evidence="1" type="ORF">PCH_Pc22g15240</name>
</gene>
<evidence type="ECO:0000313" key="1">
    <source>
        <dbReference type="EMBL" id="CAP98812.1"/>
    </source>
</evidence>
<proteinExistence type="predicted"/>
<accession>B6HVP3</accession>
<keyword evidence="2" id="KW-1185">Reference proteome</keyword>
<dbReference type="VEuPathDB" id="FungiDB:PCH_Pc22g15240"/>
<organism evidence="1 2">
    <name type="scientific">Penicillium rubens (strain ATCC 28089 / DSM 1075 / NRRL 1951 / Wisconsin 54-1255)</name>
    <name type="common">Penicillium chrysogenum</name>
    <dbReference type="NCBI Taxonomy" id="500485"/>
    <lineage>
        <taxon>Eukaryota</taxon>
        <taxon>Fungi</taxon>
        <taxon>Dikarya</taxon>
        <taxon>Ascomycota</taxon>
        <taxon>Pezizomycotina</taxon>
        <taxon>Eurotiomycetes</taxon>
        <taxon>Eurotiomycetidae</taxon>
        <taxon>Eurotiales</taxon>
        <taxon>Aspergillaceae</taxon>
        <taxon>Penicillium</taxon>
        <taxon>Penicillium chrysogenum species complex</taxon>
    </lineage>
</organism>
<reference evidence="1 2" key="1">
    <citation type="journal article" date="2008" name="Nat. Biotechnol.">
        <title>Genome sequencing and analysis of the filamentous fungus Penicillium chrysogenum.</title>
        <authorList>
            <person name="van den Berg M.A."/>
            <person name="Albang R."/>
            <person name="Albermann K."/>
            <person name="Badger J.H."/>
            <person name="Daran J.-M."/>
            <person name="Driessen A.J.M."/>
            <person name="Garcia-Estrada C."/>
            <person name="Fedorova N.D."/>
            <person name="Harris D.M."/>
            <person name="Heijne W.H.M."/>
            <person name="Joardar V.S."/>
            <person name="Kiel J.A.K.W."/>
            <person name="Kovalchuk A."/>
            <person name="Martin J.F."/>
            <person name="Nierman W.C."/>
            <person name="Nijland J.G."/>
            <person name="Pronk J.T."/>
            <person name="Roubos J.A."/>
            <person name="van der Klei I.J."/>
            <person name="van Peij N.N.M.E."/>
            <person name="Veenhuis M."/>
            <person name="von Doehren H."/>
            <person name="Wagner C."/>
            <person name="Wortman J.R."/>
            <person name="Bovenberg R.A.L."/>
        </authorList>
    </citation>
    <scope>NUCLEOTIDE SEQUENCE [LARGE SCALE GENOMIC DNA]</scope>
    <source>
        <strain evidence="2">ATCC 28089 / DSM 1075 / NRRL 1951 / Wisconsin 54-1255</strain>
    </source>
</reference>
<evidence type="ECO:0000313" key="2">
    <source>
        <dbReference type="Proteomes" id="UP000000724"/>
    </source>
</evidence>
<dbReference type="AlphaFoldDB" id="B6HVP3"/>
<name>B6HVP3_PENRW</name>
<dbReference type="HOGENOM" id="CLU_2278383_0_0_1"/>
<sequence length="102" mass="11301">MQLARYLIAPAGSLAQTSSATHIPICTTYLDEFFVLVISQFRGYPKQGSRNPNGPVIRCLLAGAEPGYWSARIPSQRKLLCTPYEPSTMLYIASDAEVLHRN</sequence>